<evidence type="ECO:0008006" key="4">
    <source>
        <dbReference type="Google" id="ProtNLM"/>
    </source>
</evidence>
<keyword evidence="3" id="KW-1185">Reference proteome</keyword>
<proteinExistence type="predicted"/>
<evidence type="ECO:0000313" key="3">
    <source>
        <dbReference type="Proteomes" id="UP001228403"/>
    </source>
</evidence>
<name>A0ABT7U6C5_9BACE</name>
<dbReference type="EMBL" id="JAUDCF010000022">
    <property type="protein sequence ID" value="MDM8146083.1"/>
    <property type="molecule type" value="Genomic_DNA"/>
</dbReference>
<evidence type="ECO:0000313" key="2">
    <source>
        <dbReference type="EMBL" id="MDM8146083.1"/>
    </source>
</evidence>
<organism evidence="2 3">
    <name type="scientific">Bacteroides eggerthii</name>
    <dbReference type="NCBI Taxonomy" id="28111"/>
    <lineage>
        <taxon>Bacteria</taxon>
        <taxon>Pseudomonadati</taxon>
        <taxon>Bacteroidota</taxon>
        <taxon>Bacteroidia</taxon>
        <taxon>Bacteroidales</taxon>
        <taxon>Bacteroidaceae</taxon>
        <taxon>Bacteroides</taxon>
    </lineage>
</organism>
<accession>A0ABT7U6C5</accession>
<evidence type="ECO:0000256" key="1">
    <source>
        <dbReference type="SAM" id="SignalP"/>
    </source>
</evidence>
<feature type="signal peptide" evidence="1">
    <location>
        <begin position="1"/>
        <end position="18"/>
    </location>
</feature>
<dbReference type="Proteomes" id="UP001228403">
    <property type="component" value="Unassembled WGS sequence"/>
</dbReference>
<keyword evidence="1" id="KW-0732">Signal</keyword>
<sequence length="253" mass="28957">MKIIMLYILFLLSPYTFAQSYKVTIQTELDAINEMPLWIAYLVPLDSLGEVISDEYMDFNQVHSYKILDDGQIKNANILFTMYFDRDNKIRKIFKRWADGGDLHSIAYYNSDGRLIYGVYNKGDETHGKLYADASGFHIEHFPKENECKDCFEAYLFPSTKCIETQYDIMLQSPPNAKRTNFMPQVGDNAILCSTHVYSLPNGEKTTKGEDGVTVRFGMPVVISALTNGWCRVNSIFNAPFGYIPIQDIEVIK</sequence>
<reference evidence="3" key="1">
    <citation type="submission" date="2023-07" db="EMBL/GenBank/DDBJ databases">
        <title>Identification and characterization of horizontal gene transfer across gut microbiota members of farm animals based on homology search.</title>
        <authorList>
            <person name="Schwarzerova J."/>
            <person name="Nykrynova M."/>
            <person name="Jureckova K."/>
            <person name="Cejkova D."/>
            <person name="Rychlik I."/>
        </authorList>
    </citation>
    <scope>NUCLEOTIDE SEQUENCE [LARGE SCALE GENOMIC DNA]</scope>
    <source>
        <strain evidence="3">ET4</strain>
    </source>
</reference>
<gene>
    <name evidence="2" type="ORF">QUW02_09155</name>
</gene>
<protein>
    <recommendedName>
        <fullName evidence="4">SH3 domain-containing protein</fullName>
    </recommendedName>
</protein>
<comment type="caution">
    <text evidence="2">The sequence shown here is derived from an EMBL/GenBank/DDBJ whole genome shotgun (WGS) entry which is preliminary data.</text>
</comment>
<feature type="chain" id="PRO_5045565553" description="SH3 domain-containing protein" evidence="1">
    <location>
        <begin position="19"/>
        <end position="253"/>
    </location>
</feature>